<reference evidence="11 12" key="1">
    <citation type="journal article" date="2017" name="Front. Microbiol.">
        <title>Comparative Genomic Analysis of the Class Epsilonproteobacteria and Proposed Reclassification to Epsilonbacteraeota (phyl. nov.).</title>
        <authorList>
            <person name="Waite D.W."/>
            <person name="Vanwonterghem I."/>
            <person name="Rinke C."/>
            <person name="Parks D.H."/>
            <person name="Zhang Y."/>
            <person name="Takai K."/>
            <person name="Sievert S.M."/>
            <person name="Simon J."/>
            <person name="Campbell B.J."/>
            <person name="Hanson T.E."/>
            <person name="Woyke T."/>
            <person name="Klotz M.G."/>
            <person name="Hugenholtz P."/>
        </authorList>
    </citation>
    <scope>NUCLEOTIDE SEQUENCE [LARGE SCALE GENOMIC DNA]</scope>
    <source>
        <strain evidence="11">UBA12443</strain>
    </source>
</reference>
<evidence type="ECO:0000256" key="5">
    <source>
        <dbReference type="ARBA" id="ARBA00022694"/>
    </source>
</evidence>
<dbReference type="InterPro" id="IPR027417">
    <property type="entry name" value="P-loop_NTPase"/>
</dbReference>
<evidence type="ECO:0000256" key="9">
    <source>
        <dbReference type="ARBA" id="ARBA00022842"/>
    </source>
</evidence>
<dbReference type="GO" id="GO:0002949">
    <property type="term" value="P:tRNA threonylcarbamoyladenosine modification"/>
    <property type="evidence" value="ECO:0007669"/>
    <property type="project" value="InterPro"/>
</dbReference>
<dbReference type="GO" id="GO:0005524">
    <property type="term" value="F:ATP binding"/>
    <property type="evidence" value="ECO:0007669"/>
    <property type="project" value="UniProtKB-KW"/>
</dbReference>
<dbReference type="RefSeq" id="WP_303663012.1">
    <property type="nucleotide sequence ID" value="NZ_DLUI01000091.1"/>
</dbReference>
<comment type="caution">
    <text evidence="11">The sequence shown here is derived from an EMBL/GenBank/DDBJ whole genome shotgun (WGS) entry which is preliminary data.</text>
</comment>
<dbReference type="Proteomes" id="UP000228859">
    <property type="component" value="Unassembled WGS sequence"/>
</dbReference>
<name>A0A2D3WGZ6_9BACT</name>
<keyword evidence="11" id="KW-0808">Transferase</keyword>
<dbReference type="Pfam" id="PF02367">
    <property type="entry name" value="TsaE"/>
    <property type="match status" value="1"/>
</dbReference>
<keyword evidence="4" id="KW-0963">Cytoplasm</keyword>
<proteinExistence type="inferred from homology"/>
<comment type="subcellular location">
    <subcellularLocation>
        <location evidence="1">Cytoplasm</location>
    </subcellularLocation>
</comment>
<dbReference type="GO" id="GO:0005737">
    <property type="term" value="C:cytoplasm"/>
    <property type="evidence" value="ECO:0007669"/>
    <property type="project" value="UniProtKB-SubCell"/>
</dbReference>
<accession>A0A2D3WGZ6</accession>
<evidence type="ECO:0000256" key="4">
    <source>
        <dbReference type="ARBA" id="ARBA00022490"/>
    </source>
</evidence>
<evidence type="ECO:0000313" key="11">
    <source>
        <dbReference type="EMBL" id="DAB38350.1"/>
    </source>
</evidence>
<organism evidence="11 12">
    <name type="scientific">Sulfuricurvum kujiense</name>
    <dbReference type="NCBI Taxonomy" id="148813"/>
    <lineage>
        <taxon>Bacteria</taxon>
        <taxon>Pseudomonadati</taxon>
        <taxon>Campylobacterota</taxon>
        <taxon>Epsilonproteobacteria</taxon>
        <taxon>Campylobacterales</taxon>
        <taxon>Sulfurimonadaceae</taxon>
        <taxon>Sulfuricurvum</taxon>
    </lineage>
</organism>
<evidence type="ECO:0000256" key="1">
    <source>
        <dbReference type="ARBA" id="ARBA00004496"/>
    </source>
</evidence>
<sequence>MMKLSQSELAPLCERLIAELPNGGIVVLQGDLASGKTTFTQAFADYLGVDDAVTSPTFSLQQCYGKQLYHYDLYNYGFEKFLSLGMMEELEHEGYHLIEWGDETLIGWLKRAGMESVILKITKCDDESRCYEVQRA</sequence>
<dbReference type="SUPFAM" id="SSF52540">
    <property type="entry name" value="P-loop containing nucleoside triphosphate hydrolases"/>
    <property type="match status" value="1"/>
</dbReference>
<dbReference type="InterPro" id="IPR003442">
    <property type="entry name" value="T6A_TsaE"/>
</dbReference>
<dbReference type="EMBL" id="DLUI01000091">
    <property type="protein sequence ID" value="DAB38350.1"/>
    <property type="molecule type" value="Genomic_DNA"/>
</dbReference>
<dbReference type="GO" id="GO:0046872">
    <property type="term" value="F:metal ion binding"/>
    <property type="evidence" value="ECO:0007669"/>
    <property type="project" value="UniProtKB-KW"/>
</dbReference>
<protein>
    <recommendedName>
        <fullName evidence="3">tRNA threonylcarbamoyladenosine biosynthesis protein TsaE</fullName>
    </recommendedName>
    <alternativeName>
        <fullName evidence="10">t(6)A37 threonylcarbamoyladenosine biosynthesis protein TsaE</fullName>
    </alternativeName>
</protein>
<keyword evidence="9" id="KW-0460">Magnesium</keyword>
<evidence type="ECO:0000256" key="10">
    <source>
        <dbReference type="ARBA" id="ARBA00032441"/>
    </source>
</evidence>
<dbReference type="Gene3D" id="3.40.50.300">
    <property type="entry name" value="P-loop containing nucleotide triphosphate hydrolases"/>
    <property type="match status" value="1"/>
</dbReference>
<dbReference type="GO" id="GO:0016740">
    <property type="term" value="F:transferase activity"/>
    <property type="evidence" value="ECO:0007669"/>
    <property type="project" value="UniProtKB-KW"/>
</dbReference>
<evidence type="ECO:0000256" key="2">
    <source>
        <dbReference type="ARBA" id="ARBA00007599"/>
    </source>
</evidence>
<gene>
    <name evidence="11" type="ORF">CFH83_06425</name>
</gene>
<dbReference type="PANTHER" id="PTHR33540:SF2">
    <property type="entry name" value="TRNA THREONYLCARBAMOYLADENOSINE BIOSYNTHESIS PROTEIN TSAE"/>
    <property type="match status" value="1"/>
</dbReference>
<evidence type="ECO:0000313" key="12">
    <source>
        <dbReference type="Proteomes" id="UP000228859"/>
    </source>
</evidence>
<keyword evidence="7" id="KW-0547">Nucleotide-binding</keyword>
<keyword evidence="5" id="KW-0819">tRNA processing</keyword>
<dbReference type="NCBIfam" id="TIGR00150">
    <property type="entry name" value="T6A_YjeE"/>
    <property type="match status" value="1"/>
</dbReference>
<keyword evidence="8" id="KW-0067">ATP-binding</keyword>
<evidence type="ECO:0000256" key="7">
    <source>
        <dbReference type="ARBA" id="ARBA00022741"/>
    </source>
</evidence>
<comment type="similarity">
    <text evidence="2">Belongs to the TsaE family.</text>
</comment>
<dbReference type="PANTHER" id="PTHR33540">
    <property type="entry name" value="TRNA THREONYLCARBAMOYLADENOSINE BIOSYNTHESIS PROTEIN TSAE"/>
    <property type="match status" value="1"/>
</dbReference>
<keyword evidence="6" id="KW-0479">Metal-binding</keyword>
<evidence type="ECO:0000256" key="8">
    <source>
        <dbReference type="ARBA" id="ARBA00022840"/>
    </source>
</evidence>
<evidence type="ECO:0000256" key="3">
    <source>
        <dbReference type="ARBA" id="ARBA00019010"/>
    </source>
</evidence>
<dbReference type="AlphaFoldDB" id="A0A2D3WGZ6"/>
<evidence type="ECO:0000256" key="6">
    <source>
        <dbReference type="ARBA" id="ARBA00022723"/>
    </source>
</evidence>